<dbReference type="InterPro" id="IPR023271">
    <property type="entry name" value="Aquaporin-like"/>
</dbReference>
<protein>
    <recommendedName>
        <fullName evidence="13">Aquaporin 7</fullName>
    </recommendedName>
</protein>
<dbReference type="Gene3D" id="1.20.1080.10">
    <property type="entry name" value="Glycerol uptake facilitator protein"/>
    <property type="match status" value="2"/>
</dbReference>
<comment type="catalytic activity">
    <reaction evidence="8">
        <text>glycerol(in) = glycerol(out)</text>
        <dbReference type="Rhea" id="RHEA:29675"/>
        <dbReference type="ChEBI" id="CHEBI:17754"/>
    </reaction>
</comment>
<comment type="subcellular location">
    <subcellularLocation>
        <location evidence="1">Membrane</location>
        <topology evidence="1">Multi-pass membrane protein</topology>
    </subcellularLocation>
</comment>
<dbReference type="InterPro" id="IPR026252">
    <property type="entry name" value="Aquaporin_10"/>
</dbReference>
<proteinExistence type="inferred from homology"/>
<dbReference type="Proteomes" id="UP000694580">
    <property type="component" value="Chromosome 3"/>
</dbReference>
<evidence type="ECO:0000256" key="6">
    <source>
        <dbReference type="ARBA" id="ARBA00023136"/>
    </source>
</evidence>
<dbReference type="InterPro" id="IPR000425">
    <property type="entry name" value="MIP"/>
</dbReference>
<feature type="transmembrane region" description="Helical" evidence="10">
    <location>
        <begin position="227"/>
        <end position="251"/>
    </location>
</feature>
<dbReference type="PRINTS" id="PR02022">
    <property type="entry name" value="AQUAPORIN10M"/>
</dbReference>
<name>A0AAY4AE91_9TELE</name>
<keyword evidence="5 10" id="KW-1133">Transmembrane helix</keyword>
<reference evidence="11" key="3">
    <citation type="submission" date="2025-09" db="UniProtKB">
        <authorList>
            <consortium name="Ensembl"/>
        </authorList>
    </citation>
    <scope>IDENTIFICATION</scope>
</reference>
<evidence type="ECO:0000256" key="5">
    <source>
        <dbReference type="ARBA" id="ARBA00022989"/>
    </source>
</evidence>
<dbReference type="InterPro" id="IPR050363">
    <property type="entry name" value="MIP/Aquaporin"/>
</dbReference>
<evidence type="ECO:0000256" key="8">
    <source>
        <dbReference type="ARBA" id="ARBA00049405"/>
    </source>
</evidence>
<dbReference type="PRINTS" id="PR00783">
    <property type="entry name" value="MINTRINSICP"/>
</dbReference>
<keyword evidence="3 9" id="KW-0813">Transport</keyword>
<reference evidence="11" key="2">
    <citation type="submission" date="2025-08" db="UniProtKB">
        <authorList>
            <consortium name="Ensembl"/>
        </authorList>
    </citation>
    <scope>IDENTIFICATION</scope>
</reference>
<reference evidence="11 12" key="1">
    <citation type="submission" date="2020-06" db="EMBL/GenBank/DDBJ databases">
        <authorList>
            <consortium name="Wellcome Sanger Institute Data Sharing"/>
        </authorList>
    </citation>
    <scope>NUCLEOTIDE SEQUENCE [LARGE SCALE GENOMIC DNA]</scope>
</reference>
<evidence type="ECO:0000256" key="3">
    <source>
        <dbReference type="ARBA" id="ARBA00022448"/>
    </source>
</evidence>
<evidence type="ECO:0000256" key="9">
    <source>
        <dbReference type="RuleBase" id="RU000477"/>
    </source>
</evidence>
<dbReference type="Pfam" id="PF00230">
    <property type="entry name" value="MIP"/>
    <property type="match status" value="2"/>
</dbReference>
<dbReference type="SUPFAM" id="SSF81338">
    <property type="entry name" value="Aquaporin-like"/>
    <property type="match status" value="1"/>
</dbReference>
<dbReference type="PANTHER" id="PTHR43829">
    <property type="entry name" value="AQUAPORIN OR AQUAGLYCEROPORIN RELATED"/>
    <property type="match status" value="1"/>
</dbReference>
<evidence type="ECO:0008006" key="13">
    <source>
        <dbReference type="Google" id="ProtNLM"/>
    </source>
</evidence>
<evidence type="ECO:0000256" key="7">
    <source>
        <dbReference type="ARBA" id="ARBA00034651"/>
    </source>
</evidence>
<accession>A0AAY4AE91</accession>
<gene>
    <name evidence="11" type="primary">aqp7</name>
</gene>
<dbReference type="AlphaFoldDB" id="A0AAY4AE91"/>
<dbReference type="GO" id="GO:0015250">
    <property type="term" value="F:water channel activity"/>
    <property type="evidence" value="ECO:0007669"/>
    <property type="project" value="TreeGrafter"/>
</dbReference>
<dbReference type="PANTHER" id="PTHR43829:SF15">
    <property type="entry name" value="AQUAPORIN-7"/>
    <property type="match status" value="1"/>
</dbReference>
<feature type="transmembrane region" description="Helical" evidence="10">
    <location>
        <begin position="178"/>
        <end position="200"/>
    </location>
</feature>
<keyword evidence="6 10" id="KW-0472">Membrane</keyword>
<feature type="transmembrane region" description="Helical" evidence="10">
    <location>
        <begin position="65"/>
        <end position="84"/>
    </location>
</feature>
<keyword evidence="12" id="KW-1185">Reference proteome</keyword>
<evidence type="ECO:0000256" key="1">
    <source>
        <dbReference type="ARBA" id="ARBA00004141"/>
    </source>
</evidence>
<evidence type="ECO:0000256" key="4">
    <source>
        <dbReference type="ARBA" id="ARBA00022692"/>
    </source>
</evidence>
<dbReference type="GeneTree" id="ENSGT00940000159054"/>
<dbReference type="Ensembl" id="ENSDCDT00010007635.1">
    <property type="protein sequence ID" value="ENSDCDP00010007328.1"/>
    <property type="gene ID" value="ENSDCDG00010003193.1"/>
</dbReference>
<evidence type="ECO:0000313" key="11">
    <source>
        <dbReference type="Ensembl" id="ENSDCDP00010007328.1"/>
    </source>
</evidence>
<feature type="transmembrane region" description="Helical" evidence="10">
    <location>
        <begin position="147"/>
        <end position="166"/>
    </location>
</feature>
<organism evidence="11 12">
    <name type="scientific">Denticeps clupeoides</name>
    <name type="common">denticle herring</name>
    <dbReference type="NCBI Taxonomy" id="299321"/>
    <lineage>
        <taxon>Eukaryota</taxon>
        <taxon>Metazoa</taxon>
        <taxon>Chordata</taxon>
        <taxon>Craniata</taxon>
        <taxon>Vertebrata</taxon>
        <taxon>Euteleostomi</taxon>
        <taxon>Actinopterygii</taxon>
        <taxon>Neopterygii</taxon>
        <taxon>Teleostei</taxon>
        <taxon>Clupei</taxon>
        <taxon>Clupeiformes</taxon>
        <taxon>Denticipitoidei</taxon>
        <taxon>Denticipitidae</taxon>
        <taxon>Denticeps</taxon>
    </lineage>
</organism>
<evidence type="ECO:0000313" key="12">
    <source>
        <dbReference type="Proteomes" id="UP000694580"/>
    </source>
</evidence>
<feature type="transmembrane region" description="Helical" evidence="10">
    <location>
        <begin position="91"/>
        <end position="110"/>
    </location>
</feature>
<comment type="similarity">
    <text evidence="2 9">Belongs to the MIP/aquaporin (TC 1.A.8) family.</text>
</comment>
<sequence length="290" mass="30784">MKDSMSRIKNGIEEGVEDKAPCPFGVRSEVVRVALAETLSTFVMMVFGLGSVAQVVTGQSMFGDFLSINLGFGLGVAMGVHVAGKVSGAHMNAAFFGSFLAAGTIFSLYYDAILHYSGGNFTVAGPRGTAGIFATYPAPYISLHVGFYDQVLGTAMLLLCLMALSDQQNQPAPAGSEPVAVGLLVLLIGISLGSNSGYAINPTRDLAPRIFSALTGWGMEVFRAGNGWWWVPVVAPLLGGVVGALIYKVLVELHHPTPSNKKTEKKENIEHDLIGQDKQLLNQTNMCICI</sequence>
<dbReference type="GO" id="GO:0015254">
    <property type="term" value="F:glycerol channel activity"/>
    <property type="evidence" value="ECO:0007669"/>
    <property type="project" value="TreeGrafter"/>
</dbReference>
<dbReference type="GO" id="GO:0016323">
    <property type="term" value="C:basolateral plasma membrane"/>
    <property type="evidence" value="ECO:0007669"/>
    <property type="project" value="TreeGrafter"/>
</dbReference>
<evidence type="ECO:0000256" key="2">
    <source>
        <dbReference type="ARBA" id="ARBA00006175"/>
    </source>
</evidence>
<comment type="catalytic activity">
    <reaction evidence="7">
        <text>H2O(in) = H2O(out)</text>
        <dbReference type="Rhea" id="RHEA:29667"/>
        <dbReference type="ChEBI" id="CHEBI:15377"/>
    </reaction>
</comment>
<evidence type="ECO:0000256" key="10">
    <source>
        <dbReference type="SAM" id="Phobius"/>
    </source>
</evidence>
<dbReference type="GO" id="GO:0015204">
    <property type="term" value="F:urea transmembrane transporter activity"/>
    <property type="evidence" value="ECO:0007669"/>
    <property type="project" value="TreeGrafter"/>
</dbReference>
<keyword evidence="4 9" id="KW-0812">Transmembrane</keyword>
<feature type="transmembrane region" description="Helical" evidence="10">
    <location>
        <begin position="33"/>
        <end position="53"/>
    </location>
</feature>